<dbReference type="EMBL" id="CAXAMM010041184">
    <property type="protein sequence ID" value="CAK9097883.1"/>
    <property type="molecule type" value="Genomic_DNA"/>
</dbReference>
<dbReference type="PROSITE" id="PS51154">
    <property type="entry name" value="MACRO"/>
    <property type="match status" value="1"/>
</dbReference>
<protein>
    <recommendedName>
        <fullName evidence="2">Macro domain-containing protein</fullName>
    </recommendedName>
</protein>
<sequence length="284" mass="30802">MAVDVQAGTWQVQGSFYRGRRVQSWPHGGFLCLADADLAEWPGEVRGESTRVQQANEDEDEEEEAETEAEAEGEGEGEGEEAGGGEGGGEALATSTNRHLEGTLRRNWWGFAGRKSADAALHEKAGPELLAECRAQASSLKFGEVVVTKAPNLKARYVLHTVVPGHPSSKDPRPMPVDRAADYASDVAEAQQLLRQSFRGLVAKAVELNAKSFCCPAIGSGIRGFPASFVAKEGLHLLVPQAEGSIAQEVPYVEVRFWDHHVLNAWTLEACQRKLEECEDHATV</sequence>
<dbReference type="InterPro" id="IPR043472">
    <property type="entry name" value="Macro_dom-like"/>
</dbReference>
<accession>A0ABP0RDQ4</accession>
<evidence type="ECO:0000256" key="1">
    <source>
        <dbReference type="SAM" id="MobiDB-lite"/>
    </source>
</evidence>
<feature type="domain" description="Macro" evidence="2">
    <location>
        <begin position="59"/>
        <end position="284"/>
    </location>
</feature>
<dbReference type="InterPro" id="IPR002589">
    <property type="entry name" value="Macro_dom"/>
</dbReference>
<reference evidence="3 4" key="1">
    <citation type="submission" date="2024-02" db="EMBL/GenBank/DDBJ databases">
        <authorList>
            <person name="Chen Y."/>
            <person name="Shah S."/>
            <person name="Dougan E. K."/>
            <person name="Thang M."/>
            <person name="Chan C."/>
        </authorList>
    </citation>
    <scope>NUCLEOTIDE SEQUENCE [LARGE SCALE GENOMIC DNA]</scope>
</reference>
<proteinExistence type="predicted"/>
<name>A0ABP0RDQ4_9DINO</name>
<dbReference type="PANTHER" id="PTHR11106:SF27">
    <property type="entry name" value="MACRO DOMAIN-CONTAINING PROTEIN"/>
    <property type="match status" value="1"/>
</dbReference>
<gene>
    <name evidence="3" type="ORF">SCF082_LOCUS45906</name>
</gene>
<dbReference type="Gene3D" id="3.40.220.10">
    <property type="entry name" value="Leucine Aminopeptidase, subunit E, domain 1"/>
    <property type="match status" value="1"/>
</dbReference>
<dbReference type="PANTHER" id="PTHR11106">
    <property type="entry name" value="GANGLIOSIDE INDUCED DIFFERENTIATION ASSOCIATED PROTEIN 2-RELATED"/>
    <property type="match status" value="1"/>
</dbReference>
<feature type="region of interest" description="Disordered" evidence="1">
    <location>
        <begin position="46"/>
        <end position="93"/>
    </location>
</feature>
<evidence type="ECO:0000313" key="3">
    <source>
        <dbReference type="EMBL" id="CAK9097883.1"/>
    </source>
</evidence>
<feature type="compositionally biased region" description="Acidic residues" evidence="1">
    <location>
        <begin position="56"/>
        <end position="83"/>
    </location>
</feature>
<keyword evidence="4" id="KW-1185">Reference proteome</keyword>
<dbReference type="Pfam" id="PF01661">
    <property type="entry name" value="Macro"/>
    <property type="match status" value="1"/>
</dbReference>
<dbReference type="SUPFAM" id="SSF52949">
    <property type="entry name" value="Macro domain-like"/>
    <property type="match status" value="1"/>
</dbReference>
<dbReference type="Proteomes" id="UP001642464">
    <property type="component" value="Unassembled WGS sequence"/>
</dbReference>
<dbReference type="SMART" id="SM00506">
    <property type="entry name" value="A1pp"/>
    <property type="match status" value="1"/>
</dbReference>
<evidence type="ECO:0000313" key="4">
    <source>
        <dbReference type="Proteomes" id="UP001642464"/>
    </source>
</evidence>
<comment type="caution">
    <text evidence="3">The sequence shown here is derived from an EMBL/GenBank/DDBJ whole genome shotgun (WGS) entry which is preliminary data.</text>
</comment>
<evidence type="ECO:0000259" key="2">
    <source>
        <dbReference type="PROSITE" id="PS51154"/>
    </source>
</evidence>
<organism evidence="3 4">
    <name type="scientific">Durusdinium trenchii</name>
    <dbReference type="NCBI Taxonomy" id="1381693"/>
    <lineage>
        <taxon>Eukaryota</taxon>
        <taxon>Sar</taxon>
        <taxon>Alveolata</taxon>
        <taxon>Dinophyceae</taxon>
        <taxon>Suessiales</taxon>
        <taxon>Symbiodiniaceae</taxon>
        <taxon>Durusdinium</taxon>
    </lineage>
</organism>